<dbReference type="CDD" id="cd17496">
    <property type="entry name" value="RMtype1_S_BliBORF2384P-TRD1-CR1_like"/>
    <property type="match status" value="1"/>
</dbReference>
<keyword evidence="2" id="KW-0680">Restriction system</keyword>
<gene>
    <name evidence="5" type="ORF">RPE78_14750</name>
</gene>
<protein>
    <submittedName>
        <fullName evidence="5">Restriction endonuclease subunit S</fullName>
    </submittedName>
</protein>
<dbReference type="Proteomes" id="UP001623290">
    <property type="component" value="Plasmid unnamed1"/>
</dbReference>
<keyword evidence="3" id="KW-0238">DNA-binding</keyword>
<dbReference type="RefSeq" id="WP_330646839.1">
    <property type="nucleotide sequence ID" value="NZ_CP135444.1"/>
</dbReference>
<evidence type="ECO:0000256" key="1">
    <source>
        <dbReference type="ARBA" id="ARBA00010923"/>
    </source>
</evidence>
<dbReference type="Pfam" id="PF01420">
    <property type="entry name" value="Methylase_S"/>
    <property type="match status" value="2"/>
</dbReference>
<keyword evidence="5" id="KW-0378">Hydrolase</keyword>
<keyword evidence="5" id="KW-0540">Nuclease</keyword>
<evidence type="ECO:0000256" key="3">
    <source>
        <dbReference type="ARBA" id="ARBA00023125"/>
    </source>
</evidence>
<evidence type="ECO:0000259" key="4">
    <source>
        <dbReference type="Pfam" id="PF01420"/>
    </source>
</evidence>
<dbReference type="InterPro" id="IPR000055">
    <property type="entry name" value="Restrct_endonuc_typeI_TRD"/>
</dbReference>
<evidence type="ECO:0000313" key="6">
    <source>
        <dbReference type="Proteomes" id="UP001623290"/>
    </source>
</evidence>
<organism evidence="5 6">
    <name type="scientific">Thioclava litoralis</name>
    <dbReference type="NCBI Taxonomy" id="3076557"/>
    <lineage>
        <taxon>Bacteria</taxon>
        <taxon>Pseudomonadati</taxon>
        <taxon>Pseudomonadota</taxon>
        <taxon>Alphaproteobacteria</taxon>
        <taxon>Rhodobacterales</taxon>
        <taxon>Paracoccaceae</taxon>
        <taxon>Thioclava</taxon>
    </lineage>
</organism>
<sequence>MISVPLGELTTLVMGQAPAGKDCNKEGQGTPFVKAGEFSERFPIIREWTTSPKKHAKKGDVLVCVVGATAGKVNDAIDCAIGRSVAAVRPNTDVLDHGYIYRFMQLQTASLRSEAQGMAQGVITREMINRLEIPLPPLEEQKRIAGILDQAAELCRLRTRALEKLNTLGQAIFHEMFGDLRDNSEEWKTKPIDEVCEAMVDCVNRTAPVVDGPTPWRMIRTTNVRHGVVNLDTVRYVEEVTFERWNRRLTPRPGDVLLTREAPVGEVGVLRENGVFLGQRLFLYRPNPDIMSPEFLSYQMMSPYFSLQFSQSGSGSTVKHLPLPACQSFEVRVPPIARQKAFDAAVNALTVEESRLRRSLECAKKLFASLQHCAFRGEL</sequence>
<keyword evidence="5" id="KW-0255">Endonuclease</keyword>
<dbReference type="SUPFAM" id="SSF116734">
    <property type="entry name" value="DNA methylase specificity domain"/>
    <property type="match status" value="2"/>
</dbReference>
<dbReference type="InterPro" id="IPR044946">
    <property type="entry name" value="Restrct_endonuc_typeI_TRD_sf"/>
</dbReference>
<proteinExistence type="inferred from homology"/>
<dbReference type="EMBL" id="CP135444">
    <property type="protein sequence ID" value="WRY35096.1"/>
    <property type="molecule type" value="Genomic_DNA"/>
</dbReference>
<dbReference type="InterPro" id="IPR052021">
    <property type="entry name" value="Type-I_RS_S_subunit"/>
</dbReference>
<keyword evidence="6" id="KW-1185">Reference proteome</keyword>
<feature type="domain" description="Type I restriction modification DNA specificity" evidence="4">
    <location>
        <begin position="4"/>
        <end position="165"/>
    </location>
</feature>
<comment type="similarity">
    <text evidence="1">Belongs to the type-I restriction system S methylase family.</text>
</comment>
<evidence type="ECO:0000256" key="2">
    <source>
        <dbReference type="ARBA" id="ARBA00022747"/>
    </source>
</evidence>
<accession>A0ABZ1E3Q1</accession>
<name>A0ABZ1E3Q1_9RHOB</name>
<keyword evidence="5" id="KW-0614">Plasmid</keyword>
<feature type="domain" description="Type I restriction modification DNA specificity" evidence="4">
    <location>
        <begin position="185"/>
        <end position="340"/>
    </location>
</feature>
<evidence type="ECO:0000313" key="5">
    <source>
        <dbReference type="EMBL" id="WRY35096.1"/>
    </source>
</evidence>
<geneLocation type="plasmid" evidence="5 6">
    <name>unnamed1</name>
</geneLocation>
<dbReference type="PANTHER" id="PTHR30408:SF12">
    <property type="entry name" value="TYPE I RESTRICTION ENZYME MJAVIII SPECIFICITY SUBUNIT"/>
    <property type="match status" value="1"/>
</dbReference>
<dbReference type="PANTHER" id="PTHR30408">
    <property type="entry name" value="TYPE-1 RESTRICTION ENZYME ECOKI SPECIFICITY PROTEIN"/>
    <property type="match status" value="1"/>
</dbReference>
<reference evidence="5 6" key="1">
    <citation type="submission" date="2023-09" db="EMBL/GenBank/DDBJ databases">
        <title>Thioclava shenzhenensis sp. nov., a multidrug resistant bacteria-antagonizing species isolated from coastal seawater.</title>
        <authorList>
            <person name="Long M."/>
        </authorList>
    </citation>
    <scope>NUCLEOTIDE SEQUENCE [LARGE SCALE GENOMIC DNA]</scope>
    <source>
        <strain evidence="5 6">FTW29</strain>
        <plasmid evidence="5 6">unnamed1</plasmid>
    </source>
</reference>
<dbReference type="GO" id="GO:0004519">
    <property type="term" value="F:endonuclease activity"/>
    <property type="evidence" value="ECO:0007669"/>
    <property type="project" value="UniProtKB-KW"/>
</dbReference>
<dbReference type="Gene3D" id="3.90.220.20">
    <property type="entry name" value="DNA methylase specificity domains"/>
    <property type="match status" value="2"/>
</dbReference>